<dbReference type="Proteomes" id="UP001432202">
    <property type="component" value="Chromosome"/>
</dbReference>
<organism evidence="1 2">
    <name type="scientific">Sulfolobus tengchongensis</name>
    <dbReference type="NCBI Taxonomy" id="207809"/>
    <lineage>
        <taxon>Archaea</taxon>
        <taxon>Thermoproteota</taxon>
        <taxon>Thermoprotei</taxon>
        <taxon>Sulfolobales</taxon>
        <taxon>Sulfolobaceae</taxon>
        <taxon>Sulfolobus</taxon>
    </lineage>
</organism>
<sequence length="356" mass="41825">MIDEKRNLSKLLHYLQRFGDHNQALLEQLTGIKNVNEIISQLKPLVIPSPRSDRLGLQLFHTIIKLPKGSKLQPLDFYYLMDGMITASLKDVITNNTLVLDVRYPTGRWDFIQLLEMLQEKGLIDEFKSHMEYKREIYPVDYSTFNFESLTFESSILDKPREPFQLPDLADDFKVDWVDVVVLGKRQEDPLRSWDEVANSLGISRDDVVFHYFDHVIGKGLIEAFYVYLGKIDFRLTLIIDDVRDEIVRELSRIVTLLRVSYLHDDKIYAAIIGQNHMLVQIMNFINILSTNYDFSYKVFIHPLDPPMRYVVTSSIPYEHFTKENKWSISLRELKDNLEKELNRILQGRRTDFSTL</sequence>
<dbReference type="GeneID" id="89335604"/>
<proteinExistence type="predicted"/>
<protein>
    <submittedName>
        <fullName evidence="1">Uncharacterized protein</fullName>
    </submittedName>
</protein>
<keyword evidence="2" id="KW-1185">Reference proteome</keyword>
<evidence type="ECO:0000313" key="2">
    <source>
        <dbReference type="Proteomes" id="UP001432202"/>
    </source>
</evidence>
<evidence type="ECO:0000313" key="1">
    <source>
        <dbReference type="EMBL" id="WWQ60974.1"/>
    </source>
</evidence>
<dbReference type="EMBL" id="CP146016">
    <property type="protein sequence ID" value="WWQ60974.1"/>
    <property type="molecule type" value="Genomic_DNA"/>
</dbReference>
<reference evidence="1 2" key="1">
    <citation type="submission" date="2024-02" db="EMBL/GenBank/DDBJ databases">
        <title>STSV induces naive adaptation in Sulfolobus.</title>
        <authorList>
            <person name="Xiang X."/>
            <person name="Song M."/>
        </authorList>
    </citation>
    <scope>NUCLEOTIDE SEQUENCE [LARGE SCALE GENOMIC DNA]</scope>
    <source>
        <strain evidence="1 2">RT2</strain>
    </source>
</reference>
<accession>A0AAX4L1E3</accession>
<gene>
    <name evidence="1" type="ORF">V6M85_02510</name>
</gene>
<dbReference type="AlphaFoldDB" id="A0AAX4L1E3"/>
<name>A0AAX4L1E3_9CREN</name>
<dbReference type="RefSeq" id="WP_338602581.1">
    <property type="nucleotide sequence ID" value="NZ_CP146016.1"/>
</dbReference>